<feature type="domain" description="DUF7511" evidence="2">
    <location>
        <begin position="25"/>
        <end position="70"/>
    </location>
</feature>
<name>A0ABD5WL59_9EURY</name>
<feature type="compositionally biased region" description="Basic and acidic residues" evidence="1">
    <location>
        <begin position="7"/>
        <end position="16"/>
    </location>
</feature>
<feature type="region of interest" description="Disordered" evidence="1">
    <location>
        <begin position="1"/>
        <end position="21"/>
    </location>
</feature>
<accession>A0ABD5WL59</accession>
<dbReference type="RefSeq" id="WP_284031886.1">
    <property type="nucleotide sequence ID" value="NZ_CP126154.1"/>
</dbReference>
<protein>
    <recommendedName>
        <fullName evidence="2">DUF7511 domain-containing protein</fullName>
    </recommendedName>
</protein>
<dbReference type="Pfam" id="PF24351">
    <property type="entry name" value="DUF7511"/>
    <property type="match status" value="1"/>
</dbReference>
<keyword evidence="4" id="KW-1185">Reference proteome</keyword>
<evidence type="ECO:0000256" key="1">
    <source>
        <dbReference type="SAM" id="MobiDB-lite"/>
    </source>
</evidence>
<reference evidence="3 4" key="1">
    <citation type="journal article" date="2019" name="Int. J. Syst. Evol. Microbiol.">
        <title>The Global Catalogue of Microorganisms (GCM) 10K type strain sequencing project: providing services to taxonomists for standard genome sequencing and annotation.</title>
        <authorList>
            <consortium name="The Broad Institute Genomics Platform"/>
            <consortium name="The Broad Institute Genome Sequencing Center for Infectious Disease"/>
            <person name="Wu L."/>
            <person name="Ma J."/>
        </authorList>
    </citation>
    <scope>NUCLEOTIDE SEQUENCE [LARGE SCALE GENOMIC DNA]</scope>
    <source>
        <strain evidence="3 4">DT31</strain>
    </source>
</reference>
<proteinExistence type="predicted"/>
<dbReference type="Proteomes" id="UP001596461">
    <property type="component" value="Unassembled WGS sequence"/>
</dbReference>
<evidence type="ECO:0000313" key="4">
    <source>
        <dbReference type="Proteomes" id="UP001596461"/>
    </source>
</evidence>
<dbReference type="InterPro" id="IPR055933">
    <property type="entry name" value="DUF7511"/>
</dbReference>
<sequence length="70" mass="7506">MSAAPDRSPEDVHTPDPRFAAPSGLTAAVVRYDGEPDRCTVYPDGADDDTLTTTWLSVDADCLVPLDEAR</sequence>
<evidence type="ECO:0000259" key="2">
    <source>
        <dbReference type="Pfam" id="PF24351"/>
    </source>
</evidence>
<comment type="caution">
    <text evidence="3">The sequence shown here is derived from an EMBL/GenBank/DDBJ whole genome shotgun (WGS) entry which is preliminary data.</text>
</comment>
<organism evidence="3 4">
    <name type="scientific">Halobaculum lipolyticum</name>
    <dbReference type="NCBI Taxonomy" id="3032001"/>
    <lineage>
        <taxon>Archaea</taxon>
        <taxon>Methanobacteriati</taxon>
        <taxon>Methanobacteriota</taxon>
        <taxon>Stenosarchaea group</taxon>
        <taxon>Halobacteria</taxon>
        <taxon>Halobacteriales</taxon>
        <taxon>Haloferacaceae</taxon>
        <taxon>Halobaculum</taxon>
    </lineage>
</organism>
<gene>
    <name evidence="3" type="ORF">ACFQL9_16555</name>
</gene>
<dbReference type="GeneID" id="81123698"/>
<dbReference type="AlphaFoldDB" id="A0ABD5WL59"/>
<dbReference type="EMBL" id="JBHTAH010000020">
    <property type="protein sequence ID" value="MFC7071258.1"/>
    <property type="molecule type" value="Genomic_DNA"/>
</dbReference>
<evidence type="ECO:0000313" key="3">
    <source>
        <dbReference type="EMBL" id="MFC7071258.1"/>
    </source>
</evidence>